<dbReference type="InterPro" id="IPR036854">
    <property type="entry name" value="Photo_II_D1/D2_sf"/>
</dbReference>
<evidence type="ECO:0000256" key="2">
    <source>
        <dbReference type="SAM" id="Phobius"/>
    </source>
</evidence>
<feature type="region of interest" description="Disordered" evidence="1">
    <location>
        <begin position="1"/>
        <end position="38"/>
    </location>
</feature>
<dbReference type="GO" id="GO:0009772">
    <property type="term" value="P:photosynthetic electron transport in photosystem II"/>
    <property type="evidence" value="ECO:0007669"/>
    <property type="project" value="InterPro"/>
</dbReference>
<sequence>MASGKGSSFGGRGKEKASSKGVVPLGKGKGGALEKGSPMSIRTTEMPWETFADVGAMDLRYCLKYLAFWGGTRAWGLSRDVALSPIEDVVRDEEWTLFVLKLFLMCLRVVSLERYSVAILFVVFLIYPIGQGSFYDGMPLGISGAWLVVGIWFLALGINTMAFNLNGFNFNQSVVDSQGGVINMRYHQPLTLVWKLCMSVMLRNFPLDLALC</sequence>
<name>A0A835HQ90_9MAGN</name>
<dbReference type="Proteomes" id="UP000631114">
    <property type="component" value="Unassembled WGS sequence"/>
</dbReference>
<feature type="transmembrane region" description="Helical" evidence="2">
    <location>
        <begin position="140"/>
        <end position="163"/>
    </location>
</feature>
<evidence type="ECO:0000313" key="3">
    <source>
        <dbReference type="EMBL" id="KAF9603796.1"/>
    </source>
</evidence>
<protein>
    <submittedName>
        <fullName evidence="3">Uncharacterized protein</fullName>
    </submittedName>
</protein>
<dbReference type="AlphaFoldDB" id="A0A835HQ90"/>
<dbReference type="PANTHER" id="PTHR33149:SF12">
    <property type="entry name" value="PHOTOSYSTEM II D2 PROTEIN"/>
    <property type="match status" value="1"/>
</dbReference>
<feature type="transmembrane region" description="Helical" evidence="2">
    <location>
        <begin position="115"/>
        <end position="134"/>
    </location>
</feature>
<keyword evidence="2" id="KW-0812">Transmembrane</keyword>
<reference evidence="3 4" key="1">
    <citation type="submission" date="2020-10" db="EMBL/GenBank/DDBJ databases">
        <title>The Coptis chinensis genome and diversification of protoberbering-type alkaloids.</title>
        <authorList>
            <person name="Wang B."/>
            <person name="Shu S."/>
            <person name="Song C."/>
            <person name="Liu Y."/>
        </authorList>
    </citation>
    <scope>NUCLEOTIDE SEQUENCE [LARGE SCALE GENOMIC DNA]</scope>
    <source>
        <strain evidence="3">HL-2020</strain>
        <tissue evidence="3">Leaf</tissue>
    </source>
</reference>
<proteinExistence type="predicted"/>
<evidence type="ECO:0000313" key="4">
    <source>
        <dbReference type="Proteomes" id="UP000631114"/>
    </source>
</evidence>
<keyword evidence="2" id="KW-1133">Transmembrane helix</keyword>
<dbReference type="PANTHER" id="PTHR33149">
    <property type="entry name" value="PHOTOSYSTEM II PROTEIN D1"/>
    <property type="match status" value="1"/>
</dbReference>
<keyword evidence="4" id="KW-1185">Reference proteome</keyword>
<dbReference type="Gene3D" id="1.20.85.10">
    <property type="entry name" value="Photosystem II protein D1-like"/>
    <property type="match status" value="1"/>
</dbReference>
<gene>
    <name evidence="3" type="ORF">IFM89_037930</name>
</gene>
<dbReference type="GO" id="GO:0009535">
    <property type="term" value="C:chloroplast thylakoid membrane"/>
    <property type="evidence" value="ECO:0007669"/>
    <property type="project" value="TreeGrafter"/>
</dbReference>
<comment type="caution">
    <text evidence="3">The sequence shown here is derived from an EMBL/GenBank/DDBJ whole genome shotgun (WGS) entry which is preliminary data.</text>
</comment>
<dbReference type="SUPFAM" id="SSF81483">
    <property type="entry name" value="Bacterial photosystem II reaction centre, L and M subunits"/>
    <property type="match status" value="1"/>
</dbReference>
<dbReference type="EMBL" id="JADFTS010000006">
    <property type="protein sequence ID" value="KAF9603796.1"/>
    <property type="molecule type" value="Genomic_DNA"/>
</dbReference>
<keyword evidence="2" id="KW-0472">Membrane</keyword>
<organism evidence="3 4">
    <name type="scientific">Coptis chinensis</name>
    <dbReference type="NCBI Taxonomy" id="261450"/>
    <lineage>
        <taxon>Eukaryota</taxon>
        <taxon>Viridiplantae</taxon>
        <taxon>Streptophyta</taxon>
        <taxon>Embryophyta</taxon>
        <taxon>Tracheophyta</taxon>
        <taxon>Spermatophyta</taxon>
        <taxon>Magnoliopsida</taxon>
        <taxon>Ranunculales</taxon>
        <taxon>Ranunculaceae</taxon>
        <taxon>Coptidoideae</taxon>
        <taxon>Coptis</taxon>
    </lineage>
</organism>
<dbReference type="InterPro" id="IPR055266">
    <property type="entry name" value="D1/D2"/>
</dbReference>
<dbReference type="GO" id="GO:0009523">
    <property type="term" value="C:photosystem II"/>
    <property type="evidence" value="ECO:0007669"/>
    <property type="project" value="TreeGrafter"/>
</dbReference>
<accession>A0A835HQ90</accession>
<evidence type="ECO:0000256" key="1">
    <source>
        <dbReference type="SAM" id="MobiDB-lite"/>
    </source>
</evidence>